<keyword evidence="3" id="KW-1185">Reference proteome</keyword>
<evidence type="ECO:0000313" key="3">
    <source>
        <dbReference type="Proteomes" id="UP000324222"/>
    </source>
</evidence>
<organism evidence="2 3">
    <name type="scientific">Portunus trituberculatus</name>
    <name type="common">Swimming crab</name>
    <name type="synonym">Neptunus trituberculatus</name>
    <dbReference type="NCBI Taxonomy" id="210409"/>
    <lineage>
        <taxon>Eukaryota</taxon>
        <taxon>Metazoa</taxon>
        <taxon>Ecdysozoa</taxon>
        <taxon>Arthropoda</taxon>
        <taxon>Crustacea</taxon>
        <taxon>Multicrustacea</taxon>
        <taxon>Malacostraca</taxon>
        <taxon>Eumalacostraca</taxon>
        <taxon>Eucarida</taxon>
        <taxon>Decapoda</taxon>
        <taxon>Pleocyemata</taxon>
        <taxon>Brachyura</taxon>
        <taxon>Eubrachyura</taxon>
        <taxon>Portunoidea</taxon>
        <taxon>Portunidae</taxon>
        <taxon>Portuninae</taxon>
        <taxon>Portunus</taxon>
    </lineage>
</organism>
<reference evidence="2 3" key="1">
    <citation type="submission" date="2019-05" db="EMBL/GenBank/DDBJ databases">
        <title>Another draft genome of Portunus trituberculatus and its Hox gene families provides insights of decapod evolution.</title>
        <authorList>
            <person name="Jeong J.-H."/>
            <person name="Song I."/>
            <person name="Kim S."/>
            <person name="Choi T."/>
            <person name="Kim D."/>
            <person name="Ryu S."/>
            <person name="Kim W."/>
        </authorList>
    </citation>
    <scope>NUCLEOTIDE SEQUENCE [LARGE SCALE GENOMIC DNA]</scope>
    <source>
        <tissue evidence="2">Muscle</tissue>
    </source>
</reference>
<gene>
    <name evidence="2" type="ORF">E2C01_003090</name>
</gene>
<proteinExistence type="predicted"/>
<dbReference type="AlphaFoldDB" id="A0A5B7CSK3"/>
<name>A0A5B7CSK3_PORTR</name>
<comment type="caution">
    <text evidence="2">The sequence shown here is derived from an EMBL/GenBank/DDBJ whole genome shotgun (WGS) entry which is preliminary data.</text>
</comment>
<evidence type="ECO:0000256" key="1">
    <source>
        <dbReference type="SAM" id="MobiDB-lite"/>
    </source>
</evidence>
<feature type="region of interest" description="Disordered" evidence="1">
    <location>
        <begin position="1"/>
        <end position="20"/>
    </location>
</feature>
<protein>
    <submittedName>
        <fullName evidence="2">Uncharacterized protein</fullName>
    </submittedName>
</protein>
<accession>A0A5B7CSK3</accession>
<sequence>MWTVSSHPLHPDNLLNLPDKRSYGQSQVEGLKQTASEIHQTNQCFRVVVVVDAERRATQDTAVILDNSVSCRPTAPHPHPH</sequence>
<dbReference type="Proteomes" id="UP000324222">
    <property type="component" value="Unassembled WGS sequence"/>
</dbReference>
<feature type="compositionally biased region" description="Low complexity" evidence="1">
    <location>
        <begin position="7"/>
        <end position="17"/>
    </location>
</feature>
<dbReference type="EMBL" id="VSRR010000118">
    <property type="protein sequence ID" value="MPC10453.1"/>
    <property type="molecule type" value="Genomic_DNA"/>
</dbReference>
<evidence type="ECO:0000313" key="2">
    <source>
        <dbReference type="EMBL" id="MPC10453.1"/>
    </source>
</evidence>